<dbReference type="RefSeq" id="WP_184816252.1">
    <property type="nucleotide sequence ID" value="NZ_JACHJQ010000012.1"/>
</dbReference>
<dbReference type="InterPro" id="IPR008920">
    <property type="entry name" value="TF_FadR/GntR_C"/>
</dbReference>
<sequence>MPERNAFAATLRDRIAQQLRDQILSGVLPNNSKIGIDELATQFGSSRTPVREALIELSHQGLVEIVPRRGATVTGMSVDTVRDNFNVFGGLSGLAAEWTTMRANTEVTARLRAIIDEAGPDMTAEQLIENNWRLHREINRNCGSDRLIAMIGQLSSTMPASYFNLIPEQVQISLREHADLVNAIARGDAAGARFLAEHHLRQAGEQMVQRIENTARDTAAS</sequence>
<dbReference type="Gene3D" id="1.10.10.10">
    <property type="entry name" value="Winged helix-like DNA-binding domain superfamily/Winged helix DNA-binding domain"/>
    <property type="match status" value="1"/>
</dbReference>
<organism evidence="5 6">
    <name type="scientific">Actinophytocola algeriensis</name>
    <dbReference type="NCBI Taxonomy" id="1768010"/>
    <lineage>
        <taxon>Bacteria</taxon>
        <taxon>Bacillati</taxon>
        <taxon>Actinomycetota</taxon>
        <taxon>Actinomycetes</taxon>
        <taxon>Pseudonocardiales</taxon>
        <taxon>Pseudonocardiaceae</taxon>
    </lineage>
</organism>
<proteinExistence type="predicted"/>
<dbReference type="InterPro" id="IPR011711">
    <property type="entry name" value="GntR_C"/>
</dbReference>
<gene>
    <name evidence="5" type="ORF">FHR82_008517</name>
</gene>
<dbReference type="SUPFAM" id="SSF46785">
    <property type="entry name" value="Winged helix' DNA-binding domain"/>
    <property type="match status" value="1"/>
</dbReference>
<comment type="caution">
    <text evidence="5">The sequence shown here is derived from an EMBL/GenBank/DDBJ whole genome shotgun (WGS) entry which is preliminary data.</text>
</comment>
<dbReference type="GO" id="GO:0003677">
    <property type="term" value="F:DNA binding"/>
    <property type="evidence" value="ECO:0007669"/>
    <property type="project" value="UniProtKB-KW"/>
</dbReference>
<dbReference type="SUPFAM" id="SSF48008">
    <property type="entry name" value="GntR ligand-binding domain-like"/>
    <property type="match status" value="1"/>
</dbReference>
<dbReference type="PANTHER" id="PTHR43537:SF45">
    <property type="entry name" value="GNTR FAMILY REGULATORY PROTEIN"/>
    <property type="match status" value="1"/>
</dbReference>
<evidence type="ECO:0000313" key="5">
    <source>
        <dbReference type="EMBL" id="MBB4912246.1"/>
    </source>
</evidence>
<accession>A0A7W7QEM3</accession>
<dbReference type="Pfam" id="PF07729">
    <property type="entry name" value="FCD"/>
    <property type="match status" value="1"/>
</dbReference>
<keyword evidence="6" id="KW-1185">Reference proteome</keyword>
<evidence type="ECO:0000313" key="6">
    <source>
        <dbReference type="Proteomes" id="UP000520767"/>
    </source>
</evidence>
<reference evidence="5 6" key="1">
    <citation type="submission" date="2020-08" db="EMBL/GenBank/DDBJ databases">
        <title>Genomic Encyclopedia of Type Strains, Phase III (KMG-III): the genomes of soil and plant-associated and newly described type strains.</title>
        <authorList>
            <person name="Whitman W."/>
        </authorList>
    </citation>
    <scope>NUCLEOTIDE SEQUENCE [LARGE SCALE GENOMIC DNA]</scope>
    <source>
        <strain evidence="5 6">CECT 8960</strain>
    </source>
</reference>
<evidence type="ECO:0000256" key="2">
    <source>
        <dbReference type="ARBA" id="ARBA00023125"/>
    </source>
</evidence>
<dbReference type="SMART" id="SM00345">
    <property type="entry name" value="HTH_GNTR"/>
    <property type="match status" value="1"/>
</dbReference>
<dbReference type="Pfam" id="PF00392">
    <property type="entry name" value="GntR"/>
    <property type="match status" value="1"/>
</dbReference>
<name>A0A7W7QEM3_9PSEU</name>
<evidence type="ECO:0000259" key="4">
    <source>
        <dbReference type="PROSITE" id="PS50949"/>
    </source>
</evidence>
<dbReference type="InterPro" id="IPR036390">
    <property type="entry name" value="WH_DNA-bd_sf"/>
</dbReference>
<evidence type="ECO:0000256" key="1">
    <source>
        <dbReference type="ARBA" id="ARBA00023015"/>
    </source>
</evidence>
<dbReference type="CDD" id="cd07377">
    <property type="entry name" value="WHTH_GntR"/>
    <property type="match status" value="1"/>
</dbReference>
<dbReference type="AlphaFoldDB" id="A0A7W7QEM3"/>
<dbReference type="SMART" id="SM00895">
    <property type="entry name" value="FCD"/>
    <property type="match status" value="1"/>
</dbReference>
<keyword evidence="1" id="KW-0805">Transcription regulation</keyword>
<dbReference type="Proteomes" id="UP000520767">
    <property type="component" value="Unassembled WGS sequence"/>
</dbReference>
<protein>
    <submittedName>
        <fullName evidence="5">DNA-binding GntR family transcriptional regulator</fullName>
    </submittedName>
</protein>
<dbReference type="InterPro" id="IPR000524">
    <property type="entry name" value="Tscrpt_reg_HTH_GntR"/>
</dbReference>
<dbReference type="InterPro" id="IPR036388">
    <property type="entry name" value="WH-like_DNA-bd_sf"/>
</dbReference>
<dbReference type="GO" id="GO:0003700">
    <property type="term" value="F:DNA-binding transcription factor activity"/>
    <property type="evidence" value="ECO:0007669"/>
    <property type="project" value="InterPro"/>
</dbReference>
<dbReference type="PANTHER" id="PTHR43537">
    <property type="entry name" value="TRANSCRIPTIONAL REGULATOR, GNTR FAMILY"/>
    <property type="match status" value="1"/>
</dbReference>
<dbReference type="Gene3D" id="1.20.120.530">
    <property type="entry name" value="GntR ligand-binding domain-like"/>
    <property type="match status" value="1"/>
</dbReference>
<feature type="domain" description="HTH gntR-type" evidence="4">
    <location>
        <begin position="9"/>
        <end position="76"/>
    </location>
</feature>
<keyword evidence="2 5" id="KW-0238">DNA-binding</keyword>
<keyword evidence="3" id="KW-0804">Transcription</keyword>
<evidence type="ECO:0000256" key="3">
    <source>
        <dbReference type="ARBA" id="ARBA00023163"/>
    </source>
</evidence>
<dbReference type="EMBL" id="JACHJQ010000012">
    <property type="protein sequence ID" value="MBB4912246.1"/>
    <property type="molecule type" value="Genomic_DNA"/>
</dbReference>
<dbReference type="PROSITE" id="PS50949">
    <property type="entry name" value="HTH_GNTR"/>
    <property type="match status" value="1"/>
</dbReference>